<feature type="region of interest" description="Disordered" evidence="1">
    <location>
        <begin position="43"/>
        <end position="82"/>
    </location>
</feature>
<reference evidence="2 3" key="1">
    <citation type="submission" date="2014-11" db="EMBL/GenBank/DDBJ databases">
        <authorList>
            <person name="Wibberg Daniel"/>
        </authorList>
    </citation>
    <scope>NUCLEOTIDE SEQUENCE [LARGE SCALE GENOMIC DNA]</scope>
    <source>
        <strain evidence="2">Rhizoctonia solani AG1-IB 7/3/14</strain>
    </source>
</reference>
<gene>
    <name evidence="2" type="ORF">RSOLAG1IB_05464</name>
</gene>
<evidence type="ECO:0000313" key="2">
    <source>
        <dbReference type="EMBL" id="CEL63703.1"/>
    </source>
</evidence>
<dbReference type="EMBL" id="LN679108">
    <property type="protein sequence ID" value="CEL63703.1"/>
    <property type="molecule type" value="Genomic_DNA"/>
</dbReference>
<keyword evidence="3" id="KW-1185">Reference proteome</keyword>
<evidence type="ECO:0000256" key="1">
    <source>
        <dbReference type="SAM" id="MobiDB-lite"/>
    </source>
</evidence>
<organism evidence="2 3">
    <name type="scientific">Thanatephorus cucumeris (strain AG1-IB / isolate 7/3/14)</name>
    <name type="common">Lettuce bottom rot fungus</name>
    <name type="synonym">Rhizoctonia solani</name>
    <dbReference type="NCBI Taxonomy" id="1108050"/>
    <lineage>
        <taxon>Eukaryota</taxon>
        <taxon>Fungi</taxon>
        <taxon>Dikarya</taxon>
        <taxon>Basidiomycota</taxon>
        <taxon>Agaricomycotina</taxon>
        <taxon>Agaricomycetes</taxon>
        <taxon>Cantharellales</taxon>
        <taxon>Ceratobasidiaceae</taxon>
        <taxon>Rhizoctonia</taxon>
        <taxon>Rhizoctonia solani AG-1</taxon>
    </lineage>
</organism>
<sequence>MWSPANAVFSGTPRLFHRHGTYPIPTNRLLFCRTFSYVPMYVPSSPPPRPSQALPQNLSPPDPPNRTTTAYIPLPGLLSAQR</sequence>
<protein>
    <submittedName>
        <fullName evidence="2">Uncharacterized protein</fullName>
    </submittedName>
</protein>
<proteinExistence type="predicted"/>
<accession>A0A0B7G5C8</accession>
<evidence type="ECO:0000313" key="3">
    <source>
        <dbReference type="Proteomes" id="UP000059188"/>
    </source>
</evidence>
<dbReference type="AlphaFoldDB" id="A0A0B7G5C8"/>
<name>A0A0B7G5C8_THACB</name>
<dbReference type="Proteomes" id="UP000059188">
    <property type="component" value="Unassembled WGS sequence"/>
</dbReference>